<keyword evidence="3" id="KW-1185">Reference proteome</keyword>
<evidence type="ECO:0000313" key="2">
    <source>
        <dbReference type="EMBL" id="KAB1205902.1"/>
    </source>
</evidence>
<proteinExistence type="predicted"/>
<feature type="region of interest" description="Disordered" evidence="1">
    <location>
        <begin position="44"/>
        <end position="89"/>
    </location>
</feature>
<gene>
    <name evidence="2" type="ORF">CJ030_MR7G027913</name>
</gene>
<sequence length="104" mass="11494">MGYRRNTRGKWVPKGQYSEVMTIENSSAEGTACKDIGFDIEADMVDSTPAPTSSHQADLHGLVSPPRAPSPPHTHNHHSAPTPHLSIESRLQRLVTEVHSMREE</sequence>
<reference evidence="2 3" key="1">
    <citation type="journal article" date="2019" name="Plant Biotechnol. J.">
        <title>The red bayberry genome and genetic basis of sex determination.</title>
        <authorList>
            <person name="Jia H.M."/>
            <person name="Jia H.J."/>
            <person name="Cai Q.L."/>
            <person name="Wang Y."/>
            <person name="Zhao H.B."/>
            <person name="Yang W.F."/>
            <person name="Wang G.Y."/>
            <person name="Li Y.H."/>
            <person name="Zhan D.L."/>
            <person name="Shen Y.T."/>
            <person name="Niu Q.F."/>
            <person name="Chang L."/>
            <person name="Qiu J."/>
            <person name="Zhao L."/>
            <person name="Xie H.B."/>
            <person name="Fu W.Y."/>
            <person name="Jin J."/>
            <person name="Li X.W."/>
            <person name="Jiao Y."/>
            <person name="Zhou C.C."/>
            <person name="Tu T."/>
            <person name="Chai C.Y."/>
            <person name="Gao J.L."/>
            <person name="Fan L.J."/>
            <person name="van de Weg E."/>
            <person name="Wang J.Y."/>
            <person name="Gao Z.S."/>
        </authorList>
    </citation>
    <scope>NUCLEOTIDE SEQUENCE [LARGE SCALE GENOMIC DNA]</scope>
    <source>
        <tissue evidence="2">Leaves</tissue>
    </source>
</reference>
<name>A0A6A1UZT5_9ROSI</name>
<dbReference type="Proteomes" id="UP000516437">
    <property type="component" value="Chromosome 7"/>
</dbReference>
<accession>A0A6A1UZT5</accession>
<evidence type="ECO:0000313" key="3">
    <source>
        <dbReference type="Proteomes" id="UP000516437"/>
    </source>
</evidence>
<organism evidence="2 3">
    <name type="scientific">Morella rubra</name>
    <name type="common">Chinese bayberry</name>
    <dbReference type="NCBI Taxonomy" id="262757"/>
    <lineage>
        <taxon>Eukaryota</taxon>
        <taxon>Viridiplantae</taxon>
        <taxon>Streptophyta</taxon>
        <taxon>Embryophyta</taxon>
        <taxon>Tracheophyta</taxon>
        <taxon>Spermatophyta</taxon>
        <taxon>Magnoliopsida</taxon>
        <taxon>eudicotyledons</taxon>
        <taxon>Gunneridae</taxon>
        <taxon>Pentapetalae</taxon>
        <taxon>rosids</taxon>
        <taxon>fabids</taxon>
        <taxon>Fagales</taxon>
        <taxon>Myricaceae</taxon>
        <taxon>Morella</taxon>
    </lineage>
</organism>
<dbReference type="AlphaFoldDB" id="A0A6A1UZT5"/>
<comment type="caution">
    <text evidence="2">The sequence shown here is derived from an EMBL/GenBank/DDBJ whole genome shotgun (WGS) entry which is preliminary data.</text>
</comment>
<dbReference type="EMBL" id="RXIC02000025">
    <property type="protein sequence ID" value="KAB1205902.1"/>
    <property type="molecule type" value="Genomic_DNA"/>
</dbReference>
<protein>
    <submittedName>
        <fullName evidence="2">Uncharacterized protein</fullName>
    </submittedName>
</protein>
<evidence type="ECO:0000256" key="1">
    <source>
        <dbReference type="SAM" id="MobiDB-lite"/>
    </source>
</evidence>